<dbReference type="RefSeq" id="XP_028462259.1">
    <property type="nucleotide sequence ID" value="XM_028614648.1"/>
</dbReference>
<evidence type="ECO:0000313" key="2">
    <source>
        <dbReference type="Proteomes" id="UP000272025"/>
    </source>
</evidence>
<gene>
    <name evidence="1" type="ORF">SODALDRAFT_364514</name>
</gene>
<organism evidence="1 2">
    <name type="scientific">Sodiomyces alkalinus (strain CBS 110278 / VKM F-3762 / F11)</name>
    <name type="common">Alkaliphilic filamentous fungus</name>
    <dbReference type="NCBI Taxonomy" id="1314773"/>
    <lineage>
        <taxon>Eukaryota</taxon>
        <taxon>Fungi</taxon>
        <taxon>Dikarya</taxon>
        <taxon>Ascomycota</taxon>
        <taxon>Pezizomycotina</taxon>
        <taxon>Sordariomycetes</taxon>
        <taxon>Hypocreomycetidae</taxon>
        <taxon>Glomerellales</taxon>
        <taxon>Plectosphaerellaceae</taxon>
        <taxon>Sodiomyces</taxon>
    </lineage>
</organism>
<dbReference type="GeneID" id="39583126"/>
<evidence type="ECO:0000313" key="1">
    <source>
        <dbReference type="EMBL" id="ROT34453.1"/>
    </source>
</evidence>
<dbReference type="AlphaFoldDB" id="A0A3N2PIR6"/>
<sequence length="152" mass="17330">MLDRILPDLRVRIPTWWLLLPVTAADLTDLRIAPSKRWFDLGLYPSTGNVRPEDRYRAATFCVRIYAVPSLLLVRLSLFFLAINTTRHPISLVAKTVLNSETQTVPLPQFGPPTFARVDVPPSSTQYCNVCMRKRFGMCKKLFGLLAYCLED</sequence>
<keyword evidence="2" id="KW-1185">Reference proteome</keyword>
<dbReference type="Proteomes" id="UP000272025">
    <property type="component" value="Unassembled WGS sequence"/>
</dbReference>
<accession>A0A3N2PIR6</accession>
<name>A0A3N2PIR6_SODAK</name>
<proteinExistence type="predicted"/>
<reference evidence="1 2" key="1">
    <citation type="journal article" date="2018" name="Mol. Ecol.">
        <title>The obligate alkalophilic soda-lake fungus Sodiomyces alkalinus has shifted to a protein diet.</title>
        <authorList>
            <person name="Grum-Grzhimaylo A.A."/>
            <person name="Falkoski D.L."/>
            <person name="van den Heuvel J."/>
            <person name="Valero-Jimenez C.A."/>
            <person name="Min B."/>
            <person name="Choi I.G."/>
            <person name="Lipzen A."/>
            <person name="Daum C.G."/>
            <person name="Aanen D.K."/>
            <person name="Tsang A."/>
            <person name="Henrissat B."/>
            <person name="Bilanenko E.N."/>
            <person name="de Vries R.P."/>
            <person name="van Kan J.A.L."/>
            <person name="Grigoriev I.V."/>
            <person name="Debets A.J.M."/>
        </authorList>
    </citation>
    <scope>NUCLEOTIDE SEQUENCE [LARGE SCALE GENOMIC DNA]</scope>
    <source>
        <strain evidence="1 2">F11</strain>
    </source>
</reference>
<protein>
    <submittedName>
        <fullName evidence="1">Uncharacterized protein</fullName>
    </submittedName>
</protein>
<dbReference type="EMBL" id="ML119072">
    <property type="protein sequence ID" value="ROT34453.1"/>
    <property type="molecule type" value="Genomic_DNA"/>
</dbReference>